<dbReference type="GO" id="GO:0000272">
    <property type="term" value="P:polysaccharide catabolic process"/>
    <property type="evidence" value="ECO:0007669"/>
    <property type="project" value="UniProtKB-KW"/>
</dbReference>
<organism evidence="12 13">
    <name type="scientific">Botryotinia calthae</name>
    <dbReference type="NCBI Taxonomy" id="38488"/>
    <lineage>
        <taxon>Eukaryota</taxon>
        <taxon>Fungi</taxon>
        <taxon>Dikarya</taxon>
        <taxon>Ascomycota</taxon>
        <taxon>Pezizomycotina</taxon>
        <taxon>Leotiomycetes</taxon>
        <taxon>Helotiales</taxon>
        <taxon>Sclerotiniaceae</taxon>
        <taxon>Botryotinia</taxon>
    </lineage>
</organism>
<protein>
    <recommendedName>
        <fullName evidence="3">chitinase</fullName>
        <ecNumber evidence="3">3.2.1.14</ecNumber>
    </recommendedName>
</protein>
<comment type="catalytic activity">
    <reaction evidence="1">
        <text>Random endo-hydrolysis of N-acetyl-beta-D-glucosaminide (1-&gt;4)-beta-linkages in chitin and chitodextrins.</text>
        <dbReference type="EC" id="3.2.1.14"/>
    </reaction>
</comment>
<comment type="caution">
    <text evidence="12">The sequence shown here is derived from an EMBL/GenBank/DDBJ whole genome shotgun (WGS) entry which is preliminary data.</text>
</comment>
<evidence type="ECO:0000256" key="1">
    <source>
        <dbReference type="ARBA" id="ARBA00000822"/>
    </source>
</evidence>
<evidence type="ECO:0000256" key="7">
    <source>
        <dbReference type="ARBA" id="ARBA00023295"/>
    </source>
</evidence>
<dbReference type="PROSITE" id="PS51910">
    <property type="entry name" value="GH18_2"/>
    <property type="match status" value="1"/>
</dbReference>
<dbReference type="SMART" id="SM00636">
    <property type="entry name" value="Glyco_18"/>
    <property type="match status" value="1"/>
</dbReference>
<keyword evidence="7 9" id="KW-0326">Glycosidase</keyword>
<name>A0A4Y8CFH5_9HELO</name>
<feature type="domain" description="GH18" evidence="11">
    <location>
        <begin position="37"/>
        <end position="392"/>
    </location>
</feature>
<evidence type="ECO:0000313" key="12">
    <source>
        <dbReference type="EMBL" id="TEY30754.1"/>
    </source>
</evidence>
<evidence type="ECO:0000256" key="3">
    <source>
        <dbReference type="ARBA" id="ARBA00012729"/>
    </source>
</evidence>
<dbReference type="EC" id="3.2.1.14" evidence="3"/>
<dbReference type="Pfam" id="PF00704">
    <property type="entry name" value="Glyco_hydro_18"/>
    <property type="match status" value="1"/>
</dbReference>
<gene>
    <name evidence="12" type="ORF">BOTCAL_0847g00030</name>
</gene>
<dbReference type="GO" id="GO:0006032">
    <property type="term" value="P:chitin catabolic process"/>
    <property type="evidence" value="ECO:0007669"/>
    <property type="project" value="UniProtKB-KW"/>
</dbReference>
<dbReference type="GO" id="GO:0008061">
    <property type="term" value="F:chitin binding"/>
    <property type="evidence" value="ECO:0007669"/>
    <property type="project" value="InterPro"/>
</dbReference>
<dbReference type="SUPFAM" id="SSF51445">
    <property type="entry name" value="(Trans)glycosidases"/>
    <property type="match status" value="1"/>
</dbReference>
<dbReference type="AlphaFoldDB" id="A0A4Y8CFH5"/>
<dbReference type="Proteomes" id="UP000297299">
    <property type="component" value="Unassembled WGS sequence"/>
</dbReference>
<dbReference type="PROSITE" id="PS01095">
    <property type="entry name" value="GH18_1"/>
    <property type="match status" value="1"/>
</dbReference>
<dbReference type="InterPro" id="IPR001223">
    <property type="entry name" value="Glyco_hydro18_cat"/>
</dbReference>
<dbReference type="SUPFAM" id="SSF54556">
    <property type="entry name" value="Chitinase insertion domain"/>
    <property type="match status" value="1"/>
</dbReference>
<dbReference type="InterPro" id="IPR029070">
    <property type="entry name" value="Chitinase_insertion_sf"/>
</dbReference>
<dbReference type="EMBL" id="PHWZ01000843">
    <property type="protein sequence ID" value="TEY30754.1"/>
    <property type="molecule type" value="Genomic_DNA"/>
</dbReference>
<reference evidence="12 13" key="1">
    <citation type="submission" date="2017-11" db="EMBL/GenBank/DDBJ databases">
        <title>Comparative genomics of Botrytis spp.</title>
        <authorList>
            <person name="Valero-Jimenez C.A."/>
            <person name="Tapia P."/>
            <person name="Veloso J."/>
            <person name="Silva-Moreno E."/>
            <person name="Staats M."/>
            <person name="Valdes J.H."/>
            <person name="Van Kan J.A.L."/>
        </authorList>
    </citation>
    <scope>NUCLEOTIDE SEQUENCE [LARGE SCALE GENOMIC DNA]</scope>
    <source>
        <strain evidence="12 13">MUCL2830</strain>
    </source>
</reference>
<keyword evidence="5" id="KW-0146">Chitin degradation</keyword>
<dbReference type="Gene3D" id="3.10.50.10">
    <property type="match status" value="1"/>
</dbReference>
<feature type="region of interest" description="Disordered" evidence="10">
    <location>
        <begin position="603"/>
        <end position="637"/>
    </location>
</feature>
<sequence>MSVVLSSASVVLRMTSAMLAVSKALEVAGLPTVLHVEAEVAVLCQNVAPEDLNLNGFTHINFAFAFFDPSSFAMAPMDAKTGALYSRFTALKSKGVKTWISVGGWSFTDPGPTRSAFSSMTSTSGNRASFISQLKQFMDTYGFDGVDLDWEYPQADDRGGQSGDTANYVSLVKEMRAFFGSKYGITVTLPTSFWYLQHFDLPGMQSSIDWFNLMSYDLHGVWDAESRFVGPYLAPHTNISEIDLGLDLLWRAGVTPDKVTLGQGWYGRSFTMKDQSCSKPNGICQFSGGANAGPCSNAAGILDLQEIKDIIAKNSLTPVWDKTAAVKYITWEGNQWVSNDDDDTFKQKRDFASSRCLGGLMVWAMDQVDQTADNGNTPNTYATTSQQKDAKQKSDDLAAGISCYTTECDTSCKRGTNPVAQMNGQPGSLSTNDKCSKGKYRNLCCDDGTLMGTCQWRGYRGVGLSCISGCDNGETEVVQDTNHKEKKSDQTCTGGMQSYCCKGFKPAPNGPDLVKNAEALAKSAAEALAEQAALDIAAKAFCRIAVPALLAPLELLEDLIPIFGEIADAIEIAATPAIIEGCVKGIEKEGSAEFKVFGKKHTLSMNKPTDKPSATRPPESSHSPAKTESSCPRVPKRDLEGRAPACANKKHVTVTTKISDASGVVKPFVCTYAGGNQAGGQACLHYSSVINHMGRAYETFTCKYSATAKTNRPGVAEYNVDRPNTRIINKQKVTLGWFQAIGGNSCERDEWPPAAFLVSNEGYIGLEGANKARGAVDIPQFIRYLDQLENNLAGKGWNGICAKSPPVELINTKIVENVGKDKTTTVTTQAEAQFKRQTFTYSFENMPNPMPADWGLADNRCQPRKANRDDRGFALLNRDPWFVANAAAVGQQSDYKLHINSTDASLFEVDNDEEPVTREELLAAFGVKQCKEKSCKEELEEWGVDSIRIAYADASTQPAVVVAATTGVATLTELTAVAAGGGAAEYTNSGLSRGVVTASMPMMTPSPTYTAERIEVF</sequence>
<evidence type="ECO:0000256" key="10">
    <source>
        <dbReference type="SAM" id="MobiDB-lite"/>
    </source>
</evidence>
<dbReference type="PANTHER" id="PTHR11177">
    <property type="entry name" value="CHITINASE"/>
    <property type="match status" value="1"/>
</dbReference>
<dbReference type="OrthoDB" id="73875at2759"/>
<feature type="compositionally biased region" description="Polar residues" evidence="10">
    <location>
        <begin position="618"/>
        <end position="630"/>
    </location>
</feature>
<evidence type="ECO:0000256" key="9">
    <source>
        <dbReference type="RuleBase" id="RU000489"/>
    </source>
</evidence>
<dbReference type="InterPro" id="IPR011583">
    <property type="entry name" value="Chitinase_II/V-like_cat"/>
</dbReference>
<dbReference type="STRING" id="38488.A0A4Y8CFH5"/>
<dbReference type="PANTHER" id="PTHR11177:SF333">
    <property type="entry name" value="CHITINASE"/>
    <property type="match status" value="1"/>
</dbReference>
<evidence type="ECO:0000256" key="5">
    <source>
        <dbReference type="ARBA" id="ARBA00023024"/>
    </source>
</evidence>
<keyword evidence="13" id="KW-1185">Reference proteome</keyword>
<dbReference type="GO" id="GO:0008843">
    <property type="term" value="F:endochitinase activity"/>
    <property type="evidence" value="ECO:0007669"/>
    <property type="project" value="UniProtKB-EC"/>
</dbReference>
<dbReference type="InterPro" id="IPR017853">
    <property type="entry name" value="GH"/>
</dbReference>
<accession>A0A4Y8CFH5</accession>
<dbReference type="InterPro" id="IPR050314">
    <property type="entry name" value="Glycosyl_Hydrlase_18"/>
</dbReference>
<keyword evidence="8" id="KW-0624">Polysaccharide degradation</keyword>
<dbReference type="InterPro" id="IPR001579">
    <property type="entry name" value="Glyco_hydro_18_chit_AS"/>
</dbReference>
<keyword evidence="4 9" id="KW-0378">Hydrolase</keyword>
<evidence type="ECO:0000259" key="11">
    <source>
        <dbReference type="PROSITE" id="PS51910"/>
    </source>
</evidence>
<evidence type="ECO:0000256" key="4">
    <source>
        <dbReference type="ARBA" id="ARBA00022801"/>
    </source>
</evidence>
<proteinExistence type="inferred from homology"/>
<comment type="similarity">
    <text evidence="2">Belongs to the glycosyl hydrolase 18 family. Chitinase class V subfamily.</text>
</comment>
<keyword evidence="6" id="KW-0119">Carbohydrate metabolism</keyword>
<evidence type="ECO:0000256" key="2">
    <source>
        <dbReference type="ARBA" id="ARBA00008682"/>
    </source>
</evidence>
<evidence type="ECO:0000256" key="8">
    <source>
        <dbReference type="ARBA" id="ARBA00023326"/>
    </source>
</evidence>
<evidence type="ECO:0000313" key="13">
    <source>
        <dbReference type="Proteomes" id="UP000297299"/>
    </source>
</evidence>
<dbReference type="Gene3D" id="3.20.20.80">
    <property type="entry name" value="Glycosidases"/>
    <property type="match status" value="1"/>
</dbReference>
<evidence type="ECO:0000256" key="6">
    <source>
        <dbReference type="ARBA" id="ARBA00023277"/>
    </source>
</evidence>